<gene>
    <name evidence="1" type="ORF">DMN91_002983</name>
</gene>
<reference evidence="1" key="1">
    <citation type="journal article" date="2018" name="Genome Res.">
        <title>The genomic architecture and molecular evolution of ant odorant receptors.</title>
        <authorList>
            <person name="McKenzie S.K."/>
            <person name="Kronauer D.J.C."/>
        </authorList>
    </citation>
    <scope>NUCLEOTIDE SEQUENCE [LARGE SCALE GENOMIC DNA]</scope>
    <source>
        <strain evidence="1">Clonal line C1</strain>
    </source>
</reference>
<dbReference type="EMBL" id="QOIP01000003">
    <property type="protein sequence ID" value="RLU24892.1"/>
    <property type="molecule type" value="Genomic_DNA"/>
</dbReference>
<accession>A0A3L8DX73</accession>
<evidence type="ECO:0000313" key="1">
    <source>
        <dbReference type="EMBL" id="RLU24892.1"/>
    </source>
</evidence>
<comment type="caution">
    <text evidence="1">The sequence shown here is derived from an EMBL/GenBank/DDBJ whole genome shotgun (WGS) entry which is preliminary data.</text>
</comment>
<reference evidence="1" key="2">
    <citation type="submission" date="2018-07" db="EMBL/GenBank/DDBJ databases">
        <authorList>
            <person name="Mckenzie S.K."/>
            <person name="Kronauer D.J.C."/>
        </authorList>
    </citation>
    <scope>NUCLEOTIDE SEQUENCE</scope>
    <source>
        <strain evidence="1">Clonal line C1</strain>
    </source>
</reference>
<dbReference type="Proteomes" id="UP000279307">
    <property type="component" value="Chromosome 3"/>
</dbReference>
<protein>
    <submittedName>
        <fullName evidence="1">Uncharacterized protein</fullName>
    </submittedName>
</protein>
<dbReference type="AlphaFoldDB" id="A0A3L8DX73"/>
<name>A0A3L8DX73_OOCBI</name>
<sequence length="126" mass="14441">MYGMDIRAYSREYTLRQLKRRSHGASTRATIDSSQICAPCCADEEGKRGKAAAYKYYFKLNFLRVIRAKNSITRIKKLCLTIRRNKSEIFINFISVRCVALCSFGIAENKFNYAGINIHTHIMGVC</sequence>
<proteinExistence type="predicted"/>
<organism evidence="1">
    <name type="scientific">Ooceraea biroi</name>
    <name type="common">Clonal raider ant</name>
    <name type="synonym">Cerapachys biroi</name>
    <dbReference type="NCBI Taxonomy" id="2015173"/>
    <lineage>
        <taxon>Eukaryota</taxon>
        <taxon>Metazoa</taxon>
        <taxon>Ecdysozoa</taxon>
        <taxon>Arthropoda</taxon>
        <taxon>Hexapoda</taxon>
        <taxon>Insecta</taxon>
        <taxon>Pterygota</taxon>
        <taxon>Neoptera</taxon>
        <taxon>Endopterygota</taxon>
        <taxon>Hymenoptera</taxon>
        <taxon>Apocrita</taxon>
        <taxon>Aculeata</taxon>
        <taxon>Formicoidea</taxon>
        <taxon>Formicidae</taxon>
        <taxon>Dorylinae</taxon>
        <taxon>Ooceraea</taxon>
    </lineage>
</organism>